<keyword evidence="3" id="KW-1185">Reference proteome</keyword>
<feature type="region of interest" description="Disordered" evidence="1">
    <location>
        <begin position="674"/>
        <end position="720"/>
    </location>
</feature>
<proteinExistence type="predicted"/>
<evidence type="ECO:0000256" key="1">
    <source>
        <dbReference type="SAM" id="MobiDB-lite"/>
    </source>
</evidence>
<dbReference type="EMBL" id="JH795865">
    <property type="protein sequence ID" value="EJU00910.1"/>
    <property type="molecule type" value="Genomic_DNA"/>
</dbReference>
<evidence type="ECO:0000313" key="3">
    <source>
        <dbReference type="Proteomes" id="UP000030653"/>
    </source>
</evidence>
<sequence>MTPMSSLGHPTPTGSLKRKRLSGEHHGRSLGWEDVQTLVDGEQRPIVWTKANTILSAHPSQPYIVGRIPILSTSAAPQKLHQFTLPSPDTIALNASDYSPASILLLAPTDNHLFAYFPSSRMGERVGIEGGPTTNMQGGAENGAAVIWERNLERSVDRASEVDCWTVATVWAVSPVDAVVGGKWIGQDRDYYTVPSPSASGFSVLRPPPSGPESSPNVSHLLLILASNNLQLCTRPIGNNTGRVALVRSPLGQPYERFAGSPDGQDELSKAHPRSARVLRAAIGYIPNEQGVLIATQLSYVGSPPAQAGMSLSLLDPSFGDAQGGLVPRQQEADVSSVGEAWRESLQLCEIRLRLTGHRWSVTCSPLAPIAHDAPASSHLTGLDFLPLSLSRLSQQEDKEEDMFTPPEAPAEEQGEEEEALGLLATFIDYQYADPSPPTSTLRLWKFQREPVSLCSAFIDMVDDPSNLPEKDELMEWAPTLLASRTFPDHVINLLPDPRGARTGKLLLGLIHTGPEARLGKSEIRARRGELRLVQSLLLTDDLTSRPTPLAYKRELPLSLSACCSPNALYVTLTSPPHVPPRTLFAPYPSRAASVPWPTNPDVDPPAGALVQAFLNISDMNDVARALWQHSAQKEAVVDQLRLCWDTLDQVRGMAEMTVPFTPPASAAHVPEAGAATAVSAGPTTASPEMAKKSPSKTPAKSPETGTGPGTVGSTAAASTGSAGAGVQLSRQLELDCSPWTIRFVEHLVGIYKACPDPEVAKAWETCYDITKLVACERAFLVSRQKREEKTANADGTRTTIVMFETKNTWNLIAWSDWFLDLSRRIVADAIVQRAWELCDEQGPEESPSLKAGRVPHPPPSALLLMHPMSLPLIVFTLKYVREFIEWMSKISPTTEQAYIVQCSLQDAVDRCFLDLNALEEVLGGVQGQCKVHFANSSSPLSDFREAFISVSVPKSLCPLSLEIARLLTSHPSLANKVALLISPSDLLETMLLPPSDPAKDEAQRDVISRLAFRPGAVLRTCLRCGAKNEASSPQKRPLSISWMFYEEAFNKKCLFYCILL</sequence>
<organism evidence="2 3">
    <name type="scientific">Dacryopinax primogenitus (strain DJM 731)</name>
    <name type="common">Brown rot fungus</name>
    <dbReference type="NCBI Taxonomy" id="1858805"/>
    <lineage>
        <taxon>Eukaryota</taxon>
        <taxon>Fungi</taxon>
        <taxon>Dikarya</taxon>
        <taxon>Basidiomycota</taxon>
        <taxon>Agaricomycotina</taxon>
        <taxon>Dacrymycetes</taxon>
        <taxon>Dacrymycetales</taxon>
        <taxon>Dacrymycetaceae</taxon>
        <taxon>Dacryopinax</taxon>
    </lineage>
</organism>
<reference evidence="2 3" key="1">
    <citation type="journal article" date="2012" name="Science">
        <title>The Paleozoic origin of enzymatic lignin decomposition reconstructed from 31 fungal genomes.</title>
        <authorList>
            <person name="Floudas D."/>
            <person name="Binder M."/>
            <person name="Riley R."/>
            <person name="Barry K."/>
            <person name="Blanchette R.A."/>
            <person name="Henrissat B."/>
            <person name="Martinez A.T."/>
            <person name="Otillar R."/>
            <person name="Spatafora J.W."/>
            <person name="Yadav J.S."/>
            <person name="Aerts A."/>
            <person name="Benoit I."/>
            <person name="Boyd A."/>
            <person name="Carlson A."/>
            <person name="Copeland A."/>
            <person name="Coutinho P.M."/>
            <person name="de Vries R.P."/>
            <person name="Ferreira P."/>
            <person name="Findley K."/>
            <person name="Foster B."/>
            <person name="Gaskell J."/>
            <person name="Glotzer D."/>
            <person name="Gorecki P."/>
            <person name="Heitman J."/>
            <person name="Hesse C."/>
            <person name="Hori C."/>
            <person name="Igarashi K."/>
            <person name="Jurgens J.A."/>
            <person name="Kallen N."/>
            <person name="Kersten P."/>
            <person name="Kohler A."/>
            <person name="Kuees U."/>
            <person name="Kumar T.K.A."/>
            <person name="Kuo A."/>
            <person name="LaButti K."/>
            <person name="Larrondo L.F."/>
            <person name="Lindquist E."/>
            <person name="Ling A."/>
            <person name="Lombard V."/>
            <person name="Lucas S."/>
            <person name="Lundell T."/>
            <person name="Martin R."/>
            <person name="McLaughlin D.J."/>
            <person name="Morgenstern I."/>
            <person name="Morin E."/>
            <person name="Murat C."/>
            <person name="Nagy L.G."/>
            <person name="Nolan M."/>
            <person name="Ohm R.A."/>
            <person name="Patyshakuliyeva A."/>
            <person name="Rokas A."/>
            <person name="Ruiz-Duenas F.J."/>
            <person name="Sabat G."/>
            <person name="Salamov A."/>
            <person name="Samejima M."/>
            <person name="Schmutz J."/>
            <person name="Slot J.C."/>
            <person name="St John F."/>
            <person name="Stenlid J."/>
            <person name="Sun H."/>
            <person name="Sun S."/>
            <person name="Syed K."/>
            <person name="Tsang A."/>
            <person name="Wiebenga A."/>
            <person name="Young D."/>
            <person name="Pisabarro A."/>
            <person name="Eastwood D.C."/>
            <person name="Martin F."/>
            <person name="Cullen D."/>
            <person name="Grigoriev I.V."/>
            <person name="Hibbett D.S."/>
        </authorList>
    </citation>
    <scope>NUCLEOTIDE SEQUENCE [LARGE SCALE GENOMIC DNA]</scope>
    <source>
        <strain evidence="2 3">DJM-731 SS1</strain>
    </source>
</reference>
<gene>
    <name evidence="2" type="ORF">DACRYDRAFT_116795</name>
</gene>
<dbReference type="GeneID" id="63685326"/>
<accession>M5FYH2</accession>
<evidence type="ECO:0000313" key="2">
    <source>
        <dbReference type="EMBL" id="EJU00910.1"/>
    </source>
</evidence>
<dbReference type="Proteomes" id="UP000030653">
    <property type="component" value="Unassembled WGS sequence"/>
</dbReference>
<feature type="region of interest" description="Disordered" evidence="1">
    <location>
        <begin position="1"/>
        <end position="27"/>
    </location>
</feature>
<evidence type="ECO:0008006" key="4">
    <source>
        <dbReference type="Google" id="ProtNLM"/>
    </source>
</evidence>
<dbReference type="RefSeq" id="XP_040627807.1">
    <property type="nucleotide sequence ID" value="XM_040770264.1"/>
</dbReference>
<name>M5FYH2_DACPD</name>
<dbReference type="STRING" id="1858805.M5FYH2"/>
<dbReference type="HOGENOM" id="CLU_016307_0_0_1"/>
<feature type="compositionally biased region" description="Low complexity" evidence="1">
    <location>
        <begin position="696"/>
        <end position="720"/>
    </location>
</feature>
<dbReference type="OrthoDB" id="2535907at2759"/>
<dbReference type="AlphaFoldDB" id="M5FYH2"/>
<protein>
    <recommendedName>
        <fullName evidence="4">Mediator complex subunit 16</fullName>
    </recommendedName>
</protein>